<dbReference type="RefSeq" id="WP_102923073.1">
    <property type="nucleotide sequence ID" value="NZ_LJSN01000002.1"/>
</dbReference>
<dbReference type="EMBL" id="LJSN01000002">
    <property type="protein sequence ID" value="PNE40490.1"/>
    <property type="molecule type" value="Genomic_DNA"/>
</dbReference>
<evidence type="ECO:0000313" key="2">
    <source>
        <dbReference type="Proteomes" id="UP000236047"/>
    </source>
</evidence>
<name>A0A2N8PHN5_STRNR</name>
<proteinExistence type="predicted"/>
<reference evidence="2" key="1">
    <citation type="submission" date="2015-09" db="EMBL/GenBank/DDBJ databases">
        <authorList>
            <person name="Graham D.E."/>
            <person name="Mahan K.M."/>
            <person name="Klingeman D.M."/>
            <person name="Fida T."/>
            <person name="Giannone R.J."/>
            <person name="Hettich R.L."/>
            <person name="Parry R.J."/>
            <person name="Spain J.C."/>
        </authorList>
    </citation>
    <scope>NUCLEOTIDE SEQUENCE [LARGE SCALE GENOMIC DNA]</scope>
    <source>
        <strain evidence="2">JCM 4701</strain>
    </source>
</reference>
<organism evidence="1 2">
    <name type="scientific">Streptomyces noursei</name>
    <name type="common">Streptomyces albulus</name>
    <dbReference type="NCBI Taxonomy" id="1971"/>
    <lineage>
        <taxon>Bacteria</taxon>
        <taxon>Bacillati</taxon>
        <taxon>Actinomycetota</taxon>
        <taxon>Actinomycetes</taxon>
        <taxon>Kitasatosporales</taxon>
        <taxon>Streptomycetaceae</taxon>
        <taxon>Streptomyces</taxon>
    </lineage>
</organism>
<comment type="caution">
    <text evidence="1">The sequence shown here is derived from an EMBL/GenBank/DDBJ whole genome shotgun (WGS) entry which is preliminary data.</text>
</comment>
<accession>A0A2N8PHN5</accession>
<gene>
    <name evidence="1" type="ORF">AOB60_06080</name>
</gene>
<sequence>MGGFAEAVRERVRRARAAVAQAQQEGDAYTVAVAEDELDDALRTARGLGLELPDAAAEAEGGEPA</sequence>
<keyword evidence="2" id="KW-1185">Reference proteome</keyword>
<evidence type="ECO:0000313" key="1">
    <source>
        <dbReference type="EMBL" id="PNE40490.1"/>
    </source>
</evidence>
<protein>
    <submittedName>
        <fullName evidence="1">Uncharacterized protein</fullName>
    </submittedName>
</protein>
<dbReference type="AlphaFoldDB" id="A0A2N8PHN5"/>
<dbReference type="Proteomes" id="UP000236047">
    <property type="component" value="Unassembled WGS sequence"/>
</dbReference>